<evidence type="ECO:0008006" key="5">
    <source>
        <dbReference type="Google" id="ProtNLM"/>
    </source>
</evidence>
<comment type="caution">
    <text evidence="3">The sequence shown here is derived from an EMBL/GenBank/DDBJ whole genome shotgun (WGS) entry which is preliminary data.</text>
</comment>
<sequence>MLNLPFDKWSLKFYDPEFESQYEDHLNKIRLVSFRILNLTISIAAFICLLTFIIQQQSQLLFLLMTFTLGGCVFLLIISRKILPYLKSVFSFYYIWAITTNILIAFAGFQIPNFIFGFNTCTLAIGTMQYSDNRLKVVYTIITPFVLLGVFDVYRADTLAFVFQTVSCTTFIGIWGYMNEYTSRLAFSLNLISNKQKNLINEFVNDGMFALSLDKRSRQFILEFQNNRFMELMNIKETEEIKTFLRSTFIIVKSGESQTKLRDKNQTKIINLEDVFFQRMQSFEKSLNQIDQQDSNLEIYQHDLIKNETIKMCLQLRFLNFGKPIIIAIIKSEQVPNLIHKYESQIKEYQQLIINMSNKIIKKQSLLYGEMKKIKLENLIVQQKLIQIECLNLSIINYIRNYMLFFLKNKIFDMKLNLQACKFDNYIAIINQYFQAISTHYSIQFKLQNYIDRNCTFNINIKYLTQILINIFDELIKNTSENNLISLRIIEEFQQNNNEKQQKIQRIQNNKSIAQIKLVQFTFIFSSNEYLNLRNLTFNKNFTNNDQQYDIFEDGSIISEITSLLLDNIGPNNNIQINQYQTAQMPSYQNTISFLIYSDQSQLEPSYLKVREKPLFN</sequence>
<accession>A0A8S1UEQ9</accession>
<feature type="transmembrane region" description="Helical" evidence="2">
    <location>
        <begin position="137"/>
        <end position="154"/>
    </location>
</feature>
<feature type="transmembrane region" description="Helical" evidence="2">
    <location>
        <begin position="36"/>
        <end position="54"/>
    </location>
</feature>
<dbReference type="OrthoDB" id="304898at2759"/>
<gene>
    <name evidence="3" type="ORF">PPENT_87.1.T0380149</name>
</gene>
<feature type="transmembrane region" description="Helical" evidence="2">
    <location>
        <begin position="90"/>
        <end position="109"/>
    </location>
</feature>
<evidence type="ECO:0000313" key="4">
    <source>
        <dbReference type="Proteomes" id="UP000689195"/>
    </source>
</evidence>
<evidence type="ECO:0000313" key="3">
    <source>
        <dbReference type="EMBL" id="CAD8162607.1"/>
    </source>
</evidence>
<keyword evidence="4" id="KW-1185">Reference proteome</keyword>
<keyword evidence="2" id="KW-0472">Membrane</keyword>
<reference evidence="3" key="1">
    <citation type="submission" date="2021-01" db="EMBL/GenBank/DDBJ databases">
        <authorList>
            <consortium name="Genoscope - CEA"/>
            <person name="William W."/>
        </authorList>
    </citation>
    <scope>NUCLEOTIDE SEQUENCE</scope>
</reference>
<keyword evidence="1" id="KW-0175">Coiled coil</keyword>
<evidence type="ECO:0000256" key="1">
    <source>
        <dbReference type="SAM" id="Coils"/>
    </source>
</evidence>
<proteinExistence type="predicted"/>
<dbReference type="AlphaFoldDB" id="A0A8S1UEQ9"/>
<evidence type="ECO:0000256" key="2">
    <source>
        <dbReference type="SAM" id="Phobius"/>
    </source>
</evidence>
<keyword evidence="2" id="KW-1133">Transmembrane helix</keyword>
<dbReference type="EMBL" id="CAJJDO010000038">
    <property type="protein sequence ID" value="CAD8162607.1"/>
    <property type="molecule type" value="Genomic_DNA"/>
</dbReference>
<dbReference type="Proteomes" id="UP000689195">
    <property type="component" value="Unassembled WGS sequence"/>
</dbReference>
<organism evidence="3 4">
    <name type="scientific">Paramecium pentaurelia</name>
    <dbReference type="NCBI Taxonomy" id="43138"/>
    <lineage>
        <taxon>Eukaryota</taxon>
        <taxon>Sar</taxon>
        <taxon>Alveolata</taxon>
        <taxon>Ciliophora</taxon>
        <taxon>Intramacronucleata</taxon>
        <taxon>Oligohymenophorea</taxon>
        <taxon>Peniculida</taxon>
        <taxon>Parameciidae</taxon>
        <taxon>Paramecium</taxon>
    </lineage>
</organism>
<feature type="transmembrane region" description="Helical" evidence="2">
    <location>
        <begin position="60"/>
        <end position="78"/>
    </location>
</feature>
<keyword evidence="2" id="KW-0812">Transmembrane</keyword>
<protein>
    <recommendedName>
        <fullName evidence="5">Transmembrane protein</fullName>
    </recommendedName>
</protein>
<name>A0A8S1UEQ9_9CILI</name>
<feature type="coiled-coil region" evidence="1">
    <location>
        <begin position="490"/>
        <end position="517"/>
    </location>
</feature>